<organism evidence="2 3">
    <name type="scientific">Pleodorina starrii</name>
    <dbReference type="NCBI Taxonomy" id="330485"/>
    <lineage>
        <taxon>Eukaryota</taxon>
        <taxon>Viridiplantae</taxon>
        <taxon>Chlorophyta</taxon>
        <taxon>core chlorophytes</taxon>
        <taxon>Chlorophyceae</taxon>
        <taxon>CS clade</taxon>
        <taxon>Chlamydomonadales</taxon>
        <taxon>Volvocaceae</taxon>
        <taxon>Pleodorina</taxon>
    </lineage>
</organism>
<evidence type="ECO:0000313" key="3">
    <source>
        <dbReference type="Proteomes" id="UP001165080"/>
    </source>
</evidence>
<feature type="region of interest" description="Disordered" evidence="1">
    <location>
        <begin position="483"/>
        <end position="517"/>
    </location>
</feature>
<feature type="region of interest" description="Disordered" evidence="1">
    <location>
        <begin position="403"/>
        <end position="425"/>
    </location>
</feature>
<feature type="region of interest" description="Disordered" evidence="1">
    <location>
        <begin position="175"/>
        <end position="219"/>
    </location>
</feature>
<feature type="compositionally biased region" description="Polar residues" evidence="1">
    <location>
        <begin position="300"/>
        <end position="314"/>
    </location>
</feature>
<feature type="compositionally biased region" description="Low complexity" evidence="1">
    <location>
        <begin position="500"/>
        <end position="511"/>
    </location>
</feature>
<feature type="region of interest" description="Disordered" evidence="1">
    <location>
        <begin position="73"/>
        <end position="92"/>
    </location>
</feature>
<feature type="compositionally biased region" description="Pro residues" evidence="1">
    <location>
        <begin position="403"/>
        <end position="417"/>
    </location>
</feature>
<proteinExistence type="predicted"/>
<keyword evidence="3" id="KW-1185">Reference proteome</keyword>
<feature type="region of interest" description="Disordered" evidence="1">
    <location>
        <begin position="297"/>
        <end position="318"/>
    </location>
</feature>
<gene>
    <name evidence="2" type="primary">PLEST001385</name>
    <name evidence="2" type="ORF">PLESTB_001797300</name>
</gene>
<feature type="region of interest" description="Disordered" evidence="1">
    <location>
        <begin position="126"/>
        <end position="162"/>
    </location>
</feature>
<name>A0A9W6C006_9CHLO</name>
<evidence type="ECO:0000256" key="1">
    <source>
        <dbReference type="SAM" id="MobiDB-lite"/>
    </source>
</evidence>
<dbReference type="AlphaFoldDB" id="A0A9W6C006"/>
<reference evidence="2 3" key="1">
    <citation type="journal article" date="2023" name="Commun. Biol.">
        <title>Reorganization of the ancestral sex-determining regions during the evolution of trioecy in Pleodorina starrii.</title>
        <authorList>
            <person name="Takahashi K."/>
            <person name="Suzuki S."/>
            <person name="Kawai-Toyooka H."/>
            <person name="Yamamoto K."/>
            <person name="Hamaji T."/>
            <person name="Ootsuki R."/>
            <person name="Yamaguchi H."/>
            <person name="Kawachi M."/>
            <person name="Higashiyama T."/>
            <person name="Nozaki H."/>
        </authorList>
    </citation>
    <scope>NUCLEOTIDE SEQUENCE [LARGE SCALE GENOMIC DNA]</scope>
    <source>
        <strain evidence="2 3">NIES-4479</strain>
    </source>
</reference>
<comment type="caution">
    <text evidence="2">The sequence shown here is derived from an EMBL/GenBank/DDBJ whole genome shotgun (WGS) entry which is preliminary data.</text>
</comment>
<evidence type="ECO:0000313" key="2">
    <source>
        <dbReference type="EMBL" id="GLC61736.1"/>
    </source>
</evidence>
<dbReference type="Proteomes" id="UP001165080">
    <property type="component" value="Unassembled WGS sequence"/>
</dbReference>
<sequence length="603" mass="60842">MMIPNSCLEVYSWSGDASQLEQEREFHYVNPPRIIAPAADIIRSPAPSRKRYYVLEPLGVWVKRGRFGSSTSVGPLDDEAAPSPPAPADAPYASAAPAAPVACATAASTATAAPSPGSRISEADFQAAACHQPSPQRSSSGLVPATPAAAISSEPPLSPAAGTCTHAHPAVYAPSPVFADAPPPPQPMPAAIHRRPSLPLQSPALHPSALAPHDAPGGAGRCSSSSGSCGCCLPAARGSSPAQWHRRTAPAAFAMGFVDPMVLMGQSDISTSAAAAAAAAAATVATAAGSCMSAVPRSSLPAQGWQSPPSSSLSVDGAGGCSPMATGYPPAPPLCSPPPPPPLQYSQAATMRLVTTMEPSTTGAMTAPISGPVQLPGAAPMMCWPGLPPVPTMPPLGPLARPAPGPGHVPRPAPAMPRPGAEPAMPSGPRIHGPPPVMWGHAPVPAPVPVPLLPAAPPPMAPLIMLPARKPELSLVRLVPPQGVQVQQAQEPREPPPPQQQEQQQQPQPQQRTSVTQACDASSSFCYAPPPDIAAGRASGGGACASPDPCVPSRGPRMSECDVFSDGAGDVGGNGDDDGVLPSLEALLCLDALSLPLGACDAI</sequence>
<accession>A0A9W6C006</accession>
<dbReference type="EMBL" id="BRXU01000050">
    <property type="protein sequence ID" value="GLC61736.1"/>
    <property type="molecule type" value="Genomic_DNA"/>
</dbReference>
<protein>
    <submittedName>
        <fullName evidence="2">Uncharacterized protein</fullName>
    </submittedName>
</protein>
<dbReference type="OrthoDB" id="10603073at2759"/>